<evidence type="ECO:0000313" key="1">
    <source>
        <dbReference type="EMBL" id="PQO99661.1"/>
    </source>
</evidence>
<dbReference type="EMBL" id="PUIN01000016">
    <property type="protein sequence ID" value="PQO99661.1"/>
    <property type="molecule type" value="Genomic_DNA"/>
</dbReference>
<sequence>MQRASVGLGLPALKALDQLAVVLESDGTTHWSQWMCKARGQLNEKFDSLRGEAATLANAIKRAQD</sequence>
<name>A0A2S8HBN8_9PSED</name>
<accession>A0A2S8HBN8</accession>
<reference evidence="1 2" key="1">
    <citation type="submission" date="2018-02" db="EMBL/GenBank/DDBJ databases">
        <title>Draft genome sequencing of Pseudomonas frederiksbergensis 11-D3.</title>
        <authorList>
            <person name="Zheng B.-X."/>
        </authorList>
    </citation>
    <scope>NUCLEOTIDE SEQUENCE [LARGE SCALE GENOMIC DNA]</scope>
    <source>
        <strain evidence="1 2">11-D3</strain>
    </source>
</reference>
<proteinExistence type="predicted"/>
<gene>
    <name evidence="1" type="ORF">C5612_25690</name>
</gene>
<dbReference type="AlphaFoldDB" id="A0A2S8HBN8"/>
<comment type="caution">
    <text evidence="1">The sequence shown here is derived from an EMBL/GenBank/DDBJ whole genome shotgun (WGS) entry which is preliminary data.</text>
</comment>
<protein>
    <submittedName>
        <fullName evidence="1">Uncharacterized protein</fullName>
    </submittedName>
</protein>
<organism evidence="1 2">
    <name type="scientific">Pseudomonas frederiksbergensis</name>
    <dbReference type="NCBI Taxonomy" id="104087"/>
    <lineage>
        <taxon>Bacteria</taxon>
        <taxon>Pseudomonadati</taxon>
        <taxon>Pseudomonadota</taxon>
        <taxon>Gammaproteobacteria</taxon>
        <taxon>Pseudomonadales</taxon>
        <taxon>Pseudomonadaceae</taxon>
        <taxon>Pseudomonas</taxon>
    </lineage>
</organism>
<dbReference type="Proteomes" id="UP000239687">
    <property type="component" value="Unassembled WGS sequence"/>
</dbReference>
<evidence type="ECO:0000313" key="2">
    <source>
        <dbReference type="Proteomes" id="UP000239687"/>
    </source>
</evidence>